<protein>
    <recommendedName>
        <fullName evidence="3">Lipocalin-like domain-containing protein</fullName>
    </recommendedName>
</protein>
<evidence type="ECO:0000313" key="2">
    <source>
        <dbReference type="Proteomes" id="UP000614460"/>
    </source>
</evidence>
<sequence>MLSEKKDSYELAHQIVGHWTAYEYYDSNIKPKGELSSFDYSQINQINKLITFNSIEKPCSDKLSKIEQRLEYFKINFNANAKAEIYEKQFYKKNSFDSGCQQMVYDESYNQTIKANWELDLEEAKLILNDSTNTHLTTFQVLYLANDEMHLSLKKGHDFILVKLHKDK</sequence>
<name>A0A8H9KTT5_9SPHI</name>
<reference evidence="1" key="2">
    <citation type="submission" date="2020-09" db="EMBL/GenBank/DDBJ databases">
        <authorList>
            <person name="Sun Q."/>
            <person name="Zhou Y."/>
        </authorList>
    </citation>
    <scope>NUCLEOTIDE SEQUENCE</scope>
    <source>
        <strain evidence="1">CGMCC 1.15966</strain>
    </source>
</reference>
<evidence type="ECO:0000313" key="1">
    <source>
        <dbReference type="EMBL" id="GGE22905.1"/>
    </source>
</evidence>
<keyword evidence="2" id="KW-1185">Reference proteome</keyword>
<dbReference type="AlphaFoldDB" id="A0A8H9KTT5"/>
<dbReference type="Proteomes" id="UP000614460">
    <property type="component" value="Unassembled WGS sequence"/>
</dbReference>
<gene>
    <name evidence="1" type="ORF">GCM10011516_20720</name>
</gene>
<evidence type="ECO:0008006" key="3">
    <source>
        <dbReference type="Google" id="ProtNLM"/>
    </source>
</evidence>
<organism evidence="1 2">
    <name type="scientific">Sphingobacterium cellulitidis</name>
    <dbReference type="NCBI Taxonomy" id="1768011"/>
    <lineage>
        <taxon>Bacteria</taxon>
        <taxon>Pseudomonadati</taxon>
        <taxon>Bacteroidota</taxon>
        <taxon>Sphingobacteriia</taxon>
        <taxon>Sphingobacteriales</taxon>
        <taxon>Sphingobacteriaceae</taxon>
        <taxon>Sphingobacterium</taxon>
    </lineage>
</organism>
<accession>A0A8H9KTT5</accession>
<dbReference type="EMBL" id="BMKM01000004">
    <property type="protein sequence ID" value="GGE22905.1"/>
    <property type="molecule type" value="Genomic_DNA"/>
</dbReference>
<comment type="caution">
    <text evidence="1">The sequence shown here is derived from an EMBL/GenBank/DDBJ whole genome shotgun (WGS) entry which is preliminary data.</text>
</comment>
<reference evidence="1" key="1">
    <citation type="journal article" date="2014" name="Int. J. Syst. Evol. Microbiol.">
        <title>Complete genome sequence of Corynebacterium casei LMG S-19264T (=DSM 44701T), isolated from a smear-ripened cheese.</title>
        <authorList>
            <consortium name="US DOE Joint Genome Institute (JGI-PGF)"/>
            <person name="Walter F."/>
            <person name="Albersmeier A."/>
            <person name="Kalinowski J."/>
            <person name="Ruckert C."/>
        </authorList>
    </citation>
    <scope>NUCLEOTIDE SEQUENCE</scope>
    <source>
        <strain evidence="1">CGMCC 1.15966</strain>
    </source>
</reference>
<proteinExistence type="predicted"/>